<evidence type="ECO:0000256" key="6">
    <source>
        <dbReference type="ARBA" id="ARBA00023136"/>
    </source>
</evidence>
<feature type="transmembrane region" description="Helical" evidence="7">
    <location>
        <begin position="12"/>
        <end position="28"/>
    </location>
</feature>
<comment type="caution">
    <text evidence="10">The sequence shown here is derived from an EMBL/GenBank/DDBJ whole genome shotgun (WGS) entry which is preliminary data.</text>
</comment>
<comment type="subcellular location">
    <subcellularLocation>
        <location evidence="1">Cell membrane</location>
        <topology evidence="1">Multi-pass membrane protein</topology>
    </subcellularLocation>
</comment>
<proteinExistence type="inferred from homology"/>
<evidence type="ECO:0000256" key="4">
    <source>
        <dbReference type="ARBA" id="ARBA00022692"/>
    </source>
</evidence>
<keyword evidence="5 7" id="KW-1133">Transmembrane helix</keyword>
<evidence type="ECO:0000256" key="1">
    <source>
        <dbReference type="ARBA" id="ARBA00004651"/>
    </source>
</evidence>
<accession>A0A154BRW6</accession>
<dbReference type="PANTHER" id="PTHR34582:SF7">
    <property type="entry name" value="UPF0702 TRANSMEMBRANE PROTEIN YDFS"/>
    <property type="match status" value="1"/>
</dbReference>
<evidence type="ECO:0000256" key="2">
    <source>
        <dbReference type="ARBA" id="ARBA00006448"/>
    </source>
</evidence>
<feature type="transmembrane region" description="Helical" evidence="7">
    <location>
        <begin position="61"/>
        <end position="83"/>
    </location>
</feature>
<dbReference type="OrthoDB" id="9778331at2"/>
<dbReference type="Gene3D" id="3.30.240.20">
    <property type="entry name" value="bsu07140 like domains"/>
    <property type="match status" value="2"/>
</dbReference>
<organism evidence="10 11">
    <name type="scientific">Anaerosporomusa subterranea</name>
    <dbReference type="NCBI Taxonomy" id="1794912"/>
    <lineage>
        <taxon>Bacteria</taxon>
        <taxon>Bacillati</taxon>
        <taxon>Bacillota</taxon>
        <taxon>Negativicutes</taxon>
        <taxon>Acetonemataceae</taxon>
        <taxon>Anaerosporomusa</taxon>
    </lineage>
</organism>
<dbReference type="STRING" id="1794912.AXX12_09250"/>
<evidence type="ECO:0000256" key="7">
    <source>
        <dbReference type="SAM" id="Phobius"/>
    </source>
</evidence>
<dbReference type="Pfam" id="PF04239">
    <property type="entry name" value="DUF421"/>
    <property type="match status" value="1"/>
</dbReference>
<name>A0A154BRW6_ANASB</name>
<dbReference type="RefSeq" id="WP_066242363.1">
    <property type="nucleotide sequence ID" value="NZ_LSGP01000017.1"/>
</dbReference>
<feature type="transmembrane region" description="Helical" evidence="7">
    <location>
        <begin position="35"/>
        <end position="55"/>
    </location>
</feature>
<dbReference type="InterPro" id="IPR023090">
    <property type="entry name" value="UPF0702_alpha/beta_dom_sf"/>
</dbReference>
<evidence type="ECO:0000256" key="3">
    <source>
        <dbReference type="ARBA" id="ARBA00022475"/>
    </source>
</evidence>
<dbReference type="InterPro" id="IPR048454">
    <property type="entry name" value="YetF_N"/>
</dbReference>
<feature type="domain" description="YetF C-terminal" evidence="8">
    <location>
        <begin position="86"/>
        <end position="215"/>
    </location>
</feature>
<comment type="similarity">
    <text evidence="2">Belongs to the UPF0702 family.</text>
</comment>
<evidence type="ECO:0000259" key="9">
    <source>
        <dbReference type="Pfam" id="PF20730"/>
    </source>
</evidence>
<feature type="domain" description="YetF-like N-terminal transmembrane" evidence="9">
    <location>
        <begin position="14"/>
        <end position="78"/>
    </location>
</feature>
<keyword evidence="11" id="KW-1185">Reference proteome</keyword>
<gene>
    <name evidence="10" type="ORF">AXX12_09250</name>
</gene>
<evidence type="ECO:0000256" key="5">
    <source>
        <dbReference type="ARBA" id="ARBA00022989"/>
    </source>
</evidence>
<evidence type="ECO:0000259" key="8">
    <source>
        <dbReference type="Pfam" id="PF04239"/>
    </source>
</evidence>
<keyword evidence="3" id="KW-1003">Cell membrane</keyword>
<reference evidence="10 11" key="1">
    <citation type="submission" date="2016-02" db="EMBL/GenBank/DDBJ databases">
        <title>Anaerosporomusa subterraneum gen. nov., sp. nov., a spore-forming obligate anaerobe isolated from saprolite.</title>
        <authorList>
            <person name="Choi J.K."/>
            <person name="Shah M."/>
            <person name="Yee N."/>
        </authorList>
    </citation>
    <scope>NUCLEOTIDE SEQUENCE [LARGE SCALE GENOMIC DNA]</scope>
    <source>
        <strain evidence="10 11">RU4</strain>
    </source>
</reference>
<evidence type="ECO:0000313" key="10">
    <source>
        <dbReference type="EMBL" id="KYZ76605.1"/>
    </source>
</evidence>
<dbReference type="Proteomes" id="UP000076268">
    <property type="component" value="Unassembled WGS sequence"/>
</dbReference>
<keyword evidence="4 7" id="KW-0812">Transmembrane</keyword>
<dbReference type="Pfam" id="PF20730">
    <property type="entry name" value="YetF_N"/>
    <property type="match status" value="1"/>
</dbReference>
<dbReference type="GO" id="GO:0005886">
    <property type="term" value="C:plasma membrane"/>
    <property type="evidence" value="ECO:0007669"/>
    <property type="project" value="UniProtKB-SubCell"/>
</dbReference>
<dbReference type="EMBL" id="LSGP01000017">
    <property type="protein sequence ID" value="KYZ76605.1"/>
    <property type="molecule type" value="Genomic_DNA"/>
</dbReference>
<evidence type="ECO:0008006" key="12">
    <source>
        <dbReference type="Google" id="ProtNLM"/>
    </source>
</evidence>
<sequence length="227" mass="25623">MDWQQILQDTWQTTLIFFALLLFTRILGKTQVGQLTFYEYVSGITIGSIAGNIVASEPDKFVSHFYDLVLFVALAYGIAHITLISRPMRKLIEGSPTLVIKDGRILRESMRAMRYDLDELNAQLRENGIVDLNEVHYAMIENNGTMTVVKKAAYQPVTRSDLAIMATEGIYPVELVMDGEIVEENLSEQHSREWLSQQLQAQGYADLTAVMYAVVDSKGNFFVCPKS</sequence>
<protein>
    <recommendedName>
        <fullName evidence="12">DUF421 domain-containing protein</fullName>
    </recommendedName>
</protein>
<keyword evidence="6 7" id="KW-0472">Membrane</keyword>
<dbReference type="InterPro" id="IPR007353">
    <property type="entry name" value="DUF421"/>
</dbReference>
<evidence type="ECO:0000313" key="11">
    <source>
        <dbReference type="Proteomes" id="UP000076268"/>
    </source>
</evidence>
<dbReference type="PANTHER" id="PTHR34582">
    <property type="entry name" value="UPF0702 TRANSMEMBRANE PROTEIN YCAP"/>
    <property type="match status" value="1"/>
</dbReference>
<dbReference type="AlphaFoldDB" id="A0A154BRW6"/>